<evidence type="ECO:0000313" key="1">
    <source>
        <dbReference type="EMBL" id="KRH31584.1"/>
    </source>
</evidence>
<reference evidence="1" key="3">
    <citation type="submission" date="2018-07" db="EMBL/GenBank/DDBJ databases">
        <title>WGS assembly of Glycine max.</title>
        <authorList>
            <person name="Schmutz J."/>
            <person name="Cannon S."/>
            <person name="Schlueter J."/>
            <person name="Ma J."/>
            <person name="Mitros T."/>
            <person name="Nelson W."/>
            <person name="Hyten D."/>
            <person name="Song Q."/>
            <person name="Thelen J."/>
            <person name="Cheng J."/>
            <person name="Xu D."/>
            <person name="Hellsten U."/>
            <person name="May G."/>
            <person name="Yu Y."/>
            <person name="Sakurai T."/>
            <person name="Umezawa T."/>
            <person name="Bhattacharyya M."/>
            <person name="Sandhu D."/>
            <person name="Valliyodan B."/>
            <person name="Lindquist E."/>
            <person name="Peto M."/>
            <person name="Grant D."/>
            <person name="Shu S."/>
            <person name="Goodstein D."/>
            <person name="Barry K."/>
            <person name="Futrell-Griggs M."/>
            <person name="Abernathy B."/>
            <person name="Du J."/>
            <person name="Tian Z."/>
            <person name="Zhu L."/>
            <person name="Gill N."/>
            <person name="Joshi T."/>
            <person name="Libault M."/>
            <person name="Sethuraman A."/>
            <person name="Zhang X."/>
            <person name="Shinozaki K."/>
            <person name="Nguyen H."/>
            <person name="Wing R."/>
            <person name="Cregan P."/>
            <person name="Specht J."/>
            <person name="Grimwood J."/>
            <person name="Rokhsar D."/>
            <person name="Stacey G."/>
            <person name="Shoemaker R."/>
            <person name="Jackson S."/>
        </authorList>
    </citation>
    <scope>NUCLEOTIDE SEQUENCE</scope>
    <source>
        <tissue evidence="1">Callus</tissue>
    </source>
</reference>
<dbReference type="Proteomes" id="UP000008827">
    <property type="component" value="Chromosome 11"/>
</dbReference>
<protein>
    <submittedName>
        <fullName evidence="1 2">Uncharacterized protein</fullName>
    </submittedName>
</protein>
<dbReference type="PaxDb" id="3847-GLYMA11G36500.1"/>
<keyword evidence="3" id="KW-1185">Reference proteome</keyword>
<name>K7LRX2_SOYBN</name>
<dbReference type="EMBL" id="CM000844">
    <property type="protein sequence ID" value="KRH31584.1"/>
    <property type="molecule type" value="Genomic_DNA"/>
</dbReference>
<organism evidence="1">
    <name type="scientific">Glycine max</name>
    <name type="common">Soybean</name>
    <name type="synonym">Glycine hispida</name>
    <dbReference type="NCBI Taxonomy" id="3847"/>
    <lineage>
        <taxon>Eukaryota</taxon>
        <taxon>Viridiplantae</taxon>
        <taxon>Streptophyta</taxon>
        <taxon>Embryophyta</taxon>
        <taxon>Tracheophyta</taxon>
        <taxon>Spermatophyta</taxon>
        <taxon>Magnoliopsida</taxon>
        <taxon>eudicotyledons</taxon>
        <taxon>Gunneridae</taxon>
        <taxon>Pentapetalae</taxon>
        <taxon>rosids</taxon>
        <taxon>fabids</taxon>
        <taxon>Fabales</taxon>
        <taxon>Fabaceae</taxon>
        <taxon>Papilionoideae</taxon>
        <taxon>50 kb inversion clade</taxon>
        <taxon>NPAAA clade</taxon>
        <taxon>indigoferoid/millettioid clade</taxon>
        <taxon>Phaseoleae</taxon>
        <taxon>Glycine</taxon>
        <taxon>Glycine subgen. Soja</taxon>
    </lineage>
</organism>
<evidence type="ECO:0000313" key="3">
    <source>
        <dbReference type="Proteomes" id="UP000008827"/>
    </source>
</evidence>
<dbReference type="AlphaFoldDB" id="K7LRX2"/>
<evidence type="ECO:0000313" key="2">
    <source>
        <dbReference type="EnsemblPlants" id="KRH31584"/>
    </source>
</evidence>
<gene>
    <name evidence="1" type="ORF">GLYMA_11G255900</name>
</gene>
<dbReference type="Gramene" id="KRH31584">
    <property type="protein sequence ID" value="KRH31584"/>
    <property type="gene ID" value="GLYMA_11G255900"/>
</dbReference>
<proteinExistence type="predicted"/>
<dbReference type="InParanoid" id="K7LRX2"/>
<sequence>MSFSTFDQNLECNRELLILNQTKCISFSSFVSIFSRIKTIIQHNMIFLQ</sequence>
<dbReference type="EnsemblPlants" id="KRH31584">
    <property type="protein sequence ID" value="KRH31584"/>
    <property type="gene ID" value="GLYMA_11G255900"/>
</dbReference>
<reference evidence="1 2" key="1">
    <citation type="journal article" date="2010" name="Nature">
        <title>Genome sequence of the palaeopolyploid soybean.</title>
        <authorList>
            <person name="Schmutz J."/>
            <person name="Cannon S.B."/>
            <person name="Schlueter J."/>
            <person name="Ma J."/>
            <person name="Mitros T."/>
            <person name="Nelson W."/>
            <person name="Hyten D.L."/>
            <person name="Song Q."/>
            <person name="Thelen J.J."/>
            <person name="Cheng J."/>
            <person name="Xu D."/>
            <person name="Hellsten U."/>
            <person name="May G.D."/>
            <person name="Yu Y."/>
            <person name="Sakurai T."/>
            <person name="Umezawa T."/>
            <person name="Bhattacharyya M.K."/>
            <person name="Sandhu D."/>
            <person name="Valliyodan B."/>
            <person name="Lindquist E."/>
            <person name="Peto M."/>
            <person name="Grant D."/>
            <person name="Shu S."/>
            <person name="Goodstein D."/>
            <person name="Barry K."/>
            <person name="Futrell-Griggs M."/>
            <person name="Abernathy B."/>
            <person name="Du J."/>
            <person name="Tian Z."/>
            <person name="Zhu L."/>
            <person name="Gill N."/>
            <person name="Joshi T."/>
            <person name="Libault M."/>
            <person name="Sethuraman A."/>
            <person name="Zhang X.-C."/>
            <person name="Shinozaki K."/>
            <person name="Nguyen H.T."/>
            <person name="Wing R.A."/>
            <person name="Cregan P."/>
            <person name="Specht J."/>
            <person name="Grimwood J."/>
            <person name="Rokhsar D."/>
            <person name="Stacey G."/>
            <person name="Shoemaker R.C."/>
            <person name="Jackson S.A."/>
        </authorList>
    </citation>
    <scope>NUCLEOTIDE SEQUENCE</scope>
    <source>
        <strain evidence="2">cv. Williams 82</strain>
        <tissue evidence="1">Callus</tissue>
    </source>
</reference>
<dbReference type="HOGENOM" id="CLU_3145491_0_0_1"/>
<accession>K7LRX2</accession>
<reference evidence="2" key="2">
    <citation type="submission" date="2018-02" db="UniProtKB">
        <authorList>
            <consortium name="EnsemblPlants"/>
        </authorList>
    </citation>
    <scope>IDENTIFICATION</scope>
    <source>
        <strain evidence="2">Williams 82</strain>
    </source>
</reference>